<evidence type="ECO:0000313" key="3">
    <source>
        <dbReference type="EMBL" id="BEI89999.1"/>
    </source>
</evidence>
<evidence type="ECO:0000313" key="4">
    <source>
        <dbReference type="Proteomes" id="UP001233271"/>
    </source>
</evidence>
<dbReference type="AlphaFoldDB" id="A0AA48I5H2"/>
<protein>
    <submittedName>
        <fullName evidence="3">Uncharacterized protein</fullName>
    </submittedName>
</protein>
<evidence type="ECO:0000256" key="2">
    <source>
        <dbReference type="SAM" id="Phobius"/>
    </source>
</evidence>
<reference evidence="3" key="1">
    <citation type="journal article" date="2023" name="BMC Genomics">
        <title>Chromosome-level genome assemblies of Cutaneotrichosporon spp. (Trichosporonales, Basidiomycota) reveal imbalanced evolution between nucleotide sequences and chromosome synteny.</title>
        <authorList>
            <person name="Kobayashi Y."/>
            <person name="Kayamori A."/>
            <person name="Aoki K."/>
            <person name="Shiwa Y."/>
            <person name="Matsutani M."/>
            <person name="Fujita N."/>
            <person name="Sugita T."/>
            <person name="Iwasaki W."/>
            <person name="Tanaka N."/>
            <person name="Takashima M."/>
        </authorList>
    </citation>
    <scope>NUCLEOTIDE SEQUENCE</scope>
    <source>
        <strain evidence="3">HIS019</strain>
    </source>
</reference>
<gene>
    <name evidence="3" type="ORF">CcaverHIS019_0300690</name>
</gene>
<feature type="compositionally biased region" description="Low complexity" evidence="1">
    <location>
        <begin position="158"/>
        <end position="168"/>
    </location>
</feature>
<feature type="transmembrane region" description="Helical" evidence="2">
    <location>
        <begin position="84"/>
        <end position="106"/>
    </location>
</feature>
<name>A0AA48I5H2_9TREE</name>
<keyword evidence="2" id="KW-0472">Membrane</keyword>
<dbReference type="RefSeq" id="XP_060455265.1">
    <property type="nucleotide sequence ID" value="XM_060598475.1"/>
</dbReference>
<dbReference type="Proteomes" id="UP001233271">
    <property type="component" value="Chromosome 3"/>
</dbReference>
<organism evidence="3 4">
    <name type="scientific">Cutaneotrichosporon cavernicola</name>
    <dbReference type="NCBI Taxonomy" id="279322"/>
    <lineage>
        <taxon>Eukaryota</taxon>
        <taxon>Fungi</taxon>
        <taxon>Dikarya</taxon>
        <taxon>Basidiomycota</taxon>
        <taxon>Agaricomycotina</taxon>
        <taxon>Tremellomycetes</taxon>
        <taxon>Trichosporonales</taxon>
        <taxon>Trichosporonaceae</taxon>
        <taxon>Cutaneotrichosporon</taxon>
    </lineage>
</organism>
<keyword evidence="2" id="KW-1133">Transmembrane helix</keyword>
<proteinExistence type="predicted"/>
<sequence>MYILAFLLVSCVLAQRPSQAASTGIGAPKSDTQTLTTTVTVTQVVMASLSSESSSSSGISFGSPERTSCTGKLTPAFESQRGDIIGGVIGSVVAIHLFAAAVWFFLYQRRKARLSKAHKTQVDIELNTLPIEPPPVVPSAGPSVPARKIVFKPFPPKSSGSHTISSSSTLVAPPKSRRIPRADVE</sequence>
<accession>A0AA48I5H2</accession>
<dbReference type="EMBL" id="AP028214">
    <property type="protein sequence ID" value="BEI89999.1"/>
    <property type="molecule type" value="Genomic_DNA"/>
</dbReference>
<keyword evidence="2" id="KW-0812">Transmembrane</keyword>
<dbReference type="GeneID" id="85493870"/>
<keyword evidence="4" id="KW-1185">Reference proteome</keyword>
<feature type="region of interest" description="Disordered" evidence="1">
    <location>
        <begin position="151"/>
        <end position="185"/>
    </location>
</feature>
<dbReference type="KEGG" id="ccac:CcaHIS019_0300690"/>
<evidence type="ECO:0000256" key="1">
    <source>
        <dbReference type="SAM" id="MobiDB-lite"/>
    </source>
</evidence>